<name>B6RD35_RADSI</name>
<keyword evidence="1" id="KW-0732">Signal</keyword>
<reference evidence="2" key="1">
    <citation type="submission" date="2007-05" db="EMBL/GenBank/DDBJ databases">
        <authorList>
            <person name="Xiao L."/>
            <person name="Xie B.Y."/>
            <person name="Dai L.Y."/>
            <person name="Xiao Q.M."/>
        </authorList>
    </citation>
    <scope>NUCLEOTIDE SEQUENCE</scope>
</reference>
<proteinExistence type="evidence at transcript level"/>
<evidence type="ECO:0000313" key="2">
    <source>
        <dbReference type="EMBL" id="ABU94332.1"/>
    </source>
</evidence>
<feature type="signal peptide" evidence="1">
    <location>
        <begin position="1"/>
        <end position="34"/>
    </location>
</feature>
<organism evidence="2">
    <name type="scientific">Radopholus similis</name>
    <name type="common">Burrowing nematode worm</name>
    <name type="synonym">Tylenchus similis</name>
    <dbReference type="NCBI Taxonomy" id="46012"/>
    <lineage>
        <taxon>Eukaryota</taxon>
        <taxon>Metazoa</taxon>
        <taxon>Ecdysozoa</taxon>
        <taxon>Nematoda</taxon>
        <taxon>Chromadorea</taxon>
        <taxon>Rhabditida</taxon>
        <taxon>Tylenchina</taxon>
        <taxon>Tylenchomorpha</taxon>
        <taxon>Tylenchoidea</taxon>
        <taxon>Pratylenchidae</taxon>
        <taxon>Radopholinae</taxon>
        <taxon>Radopholus</taxon>
    </lineage>
</organism>
<sequence>MAHHALSLFVAALPRPGTLLLLLVCAAAVFDCSAEAMTWKMRTDKKAMRNALVRFGKRNAYRPAGEAFVGASGSEGGQNAYAGSLMRGVDGLVAFYNSAEQPIWRLQRRALMDNSRGGVDEDAGRGVQ</sequence>
<dbReference type="EMBL" id="EF622045">
    <property type="protein sequence ID" value="ABU94332.1"/>
    <property type="molecule type" value="mRNA"/>
</dbReference>
<evidence type="ECO:0000256" key="1">
    <source>
        <dbReference type="SAM" id="SignalP"/>
    </source>
</evidence>
<accession>B6RD35</accession>
<dbReference type="AlphaFoldDB" id="B6RD35"/>
<protein>
    <submittedName>
        <fullName evidence="2">FMRFamide-like peptide 11</fullName>
    </submittedName>
</protein>
<gene>
    <name evidence="2" type="primary">flp-11</name>
</gene>
<feature type="chain" id="PRO_5002848936" evidence="1">
    <location>
        <begin position="35"/>
        <end position="128"/>
    </location>
</feature>